<dbReference type="AlphaFoldDB" id="A0A2A9HDD7"/>
<dbReference type="Proteomes" id="UP000223071">
    <property type="component" value="Unassembled WGS sequence"/>
</dbReference>
<name>A0A2A9HDD7_TEPT2</name>
<gene>
    <name evidence="3" type="ORF">A9A59_1245</name>
</gene>
<dbReference type="Pfam" id="PF01882">
    <property type="entry name" value="DUF58"/>
    <property type="match status" value="1"/>
</dbReference>
<dbReference type="RefSeq" id="WP_098503456.1">
    <property type="nucleotide sequence ID" value="NZ_PDJQ01000001.1"/>
</dbReference>
<keyword evidence="1" id="KW-0812">Transmembrane</keyword>
<protein>
    <submittedName>
        <fullName evidence="3">Uncharacterized protein (DUF58 family)</fullName>
    </submittedName>
</protein>
<feature type="domain" description="DUF58" evidence="2">
    <location>
        <begin position="203"/>
        <end position="368"/>
    </location>
</feature>
<evidence type="ECO:0000313" key="3">
    <source>
        <dbReference type="EMBL" id="PFG74037.1"/>
    </source>
</evidence>
<feature type="transmembrane region" description="Helical" evidence="1">
    <location>
        <begin position="42"/>
        <end position="60"/>
    </location>
</feature>
<keyword evidence="1" id="KW-0472">Membrane</keyword>
<proteinExistence type="predicted"/>
<sequence>MRRPLAAVLAPERRTLSLVLAILLVCVFVAFATGFWLLFRLVYIIAIALPLAWLFTWWNTRGLQANVDRRTSRAQVGQEALEVIEVRNTTFLPKIWLEVEDPSGLPGHRSRRILNIPPRRSRNWLVTTPLLRRGLYEWGPLTVTAVDPFGIFRRTRTFGEAQQILVYPPVVDLPHFQAPPANLPGEGRFRRRTHYITPNAAGVREYAPGDAFNRIHWRSTARTGELMVKTFELDPASDIWVILDLERRVHVGSGDDSTEEYAVRIAASVARHYIIANRPAGLLQFGRDLRILEPERGQNQLTRILETLATASAVGDAPLGALLLEEQRRFGRHTTLVIVTAATDDHWLTAIQSLTQRGVRAAVVLIDPSTFGSDRSPLLLYGQLTASDILTYVVRRGDDLSLALGPAGAGGGAWQA</sequence>
<evidence type="ECO:0000313" key="4">
    <source>
        <dbReference type="Proteomes" id="UP000223071"/>
    </source>
</evidence>
<keyword evidence="4" id="KW-1185">Reference proteome</keyword>
<keyword evidence="1" id="KW-1133">Transmembrane helix</keyword>
<comment type="caution">
    <text evidence="3">The sequence shown here is derived from an EMBL/GenBank/DDBJ whole genome shotgun (WGS) entry which is preliminary data.</text>
</comment>
<evidence type="ECO:0000256" key="1">
    <source>
        <dbReference type="SAM" id="Phobius"/>
    </source>
</evidence>
<dbReference type="PANTHER" id="PTHR34351:SF2">
    <property type="entry name" value="DUF58 DOMAIN-CONTAINING PROTEIN"/>
    <property type="match status" value="1"/>
</dbReference>
<evidence type="ECO:0000259" key="2">
    <source>
        <dbReference type="Pfam" id="PF01882"/>
    </source>
</evidence>
<dbReference type="InterPro" id="IPR002881">
    <property type="entry name" value="DUF58"/>
</dbReference>
<dbReference type="PANTHER" id="PTHR34351">
    <property type="entry name" value="SLR1927 PROTEIN-RELATED"/>
    <property type="match status" value="1"/>
</dbReference>
<reference evidence="3 4" key="1">
    <citation type="submission" date="2017-09" db="EMBL/GenBank/DDBJ databases">
        <title>Sequencing the genomes of two abundant thermophiles in Great Basin hot springs: Thermocrinis jamiesonii and novel Chloroflexi Thermoflexus hugenholtzii.</title>
        <authorList>
            <person name="Hedlund B."/>
        </authorList>
    </citation>
    <scope>NUCLEOTIDE SEQUENCE [LARGE SCALE GENOMIC DNA]</scope>
    <source>
        <strain evidence="3 4">G233</strain>
    </source>
</reference>
<accession>A0A2A9HDD7</accession>
<organism evidence="3 4">
    <name type="scientific">Tepidiforma thermophila (strain KCTC 52669 / CGMCC 1.13589 / G233)</name>
    <dbReference type="NCBI Taxonomy" id="2761530"/>
    <lineage>
        <taxon>Bacteria</taxon>
        <taxon>Bacillati</taxon>
        <taxon>Chloroflexota</taxon>
        <taxon>Tepidiformia</taxon>
        <taxon>Tepidiformales</taxon>
        <taxon>Tepidiformaceae</taxon>
        <taxon>Tepidiforma</taxon>
    </lineage>
</organism>
<dbReference type="EMBL" id="PDJQ01000001">
    <property type="protein sequence ID" value="PFG74037.1"/>
    <property type="molecule type" value="Genomic_DNA"/>
</dbReference>